<sequence length="46" mass="5449">MAQERFAGPEHYAAFDPKKWMEQIRQNGKAEDRPQRQEEERDAADS</sequence>
<name>A0ABU8NWE2_9CORY</name>
<evidence type="ECO:0000256" key="1">
    <source>
        <dbReference type="SAM" id="MobiDB-lite"/>
    </source>
</evidence>
<dbReference type="RefSeq" id="WP_337889212.1">
    <property type="nucleotide sequence ID" value="NZ_JBAHVI010000001.1"/>
</dbReference>
<evidence type="ECO:0000313" key="3">
    <source>
        <dbReference type="Proteomes" id="UP001359781"/>
    </source>
</evidence>
<protein>
    <submittedName>
        <fullName evidence="2">Uncharacterized protein</fullName>
    </submittedName>
</protein>
<feature type="compositionally biased region" description="Basic and acidic residues" evidence="1">
    <location>
        <begin position="16"/>
        <end position="46"/>
    </location>
</feature>
<keyword evidence="3" id="KW-1185">Reference proteome</keyword>
<dbReference type="Proteomes" id="UP001359781">
    <property type="component" value="Unassembled WGS sequence"/>
</dbReference>
<feature type="region of interest" description="Disordered" evidence="1">
    <location>
        <begin position="1"/>
        <end position="46"/>
    </location>
</feature>
<dbReference type="EMBL" id="JBAHVJ010000003">
    <property type="protein sequence ID" value="MEJ4099338.1"/>
    <property type="molecule type" value="Genomic_DNA"/>
</dbReference>
<gene>
    <name evidence="2" type="ORF">V5S96_03050</name>
</gene>
<reference evidence="2 3" key="1">
    <citation type="submission" date="2024-02" db="EMBL/GenBank/DDBJ databases">
        <title>Whole genome sequencing and characterization of Corynebacterium isolated from the ocular surface of dry eye disease sufferers.</title>
        <authorList>
            <person name="Naqvi M."/>
        </authorList>
    </citation>
    <scope>NUCLEOTIDE SEQUENCE [LARGE SCALE GENOMIC DNA]</scope>
    <source>
        <strain evidence="2 3">PCRF</strain>
    </source>
</reference>
<accession>A0ABU8NWE2</accession>
<organism evidence="2 3">
    <name type="scientific">Corynebacterium mastitidis</name>
    <dbReference type="NCBI Taxonomy" id="161890"/>
    <lineage>
        <taxon>Bacteria</taxon>
        <taxon>Bacillati</taxon>
        <taxon>Actinomycetota</taxon>
        <taxon>Actinomycetes</taxon>
        <taxon>Mycobacteriales</taxon>
        <taxon>Corynebacteriaceae</taxon>
        <taxon>Corynebacterium</taxon>
    </lineage>
</organism>
<proteinExistence type="predicted"/>
<comment type="caution">
    <text evidence="2">The sequence shown here is derived from an EMBL/GenBank/DDBJ whole genome shotgun (WGS) entry which is preliminary data.</text>
</comment>
<evidence type="ECO:0000313" key="2">
    <source>
        <dbReference type="EMBL" id="MEJ4099338.1"/>
    </source>
</evidence>